<dbReference type="InParanoid" id="D8SYP9"/>
<dbReference type="Gramene" id="EFJ10494">
    <property type="protein sequence ID" value="EFJ10494"/>
    <property type="gene ID" value="SELMODRAFT_427159"/>
</dbReference>
<name>D8SYP9_SELML</name>
<dbReference type="GO" id="GO:0004842">
    <property type="term" value="F:ubiquitin-protein transferase activity"/>
    <property type="evidence" value="ECO:0000318"/>
    <property type="project" value="GO_Central"/>
</dbReference>
<evidence type="ECO:0000313" key="2">
    <source>
        <dbReference type="Proteomes" id="UP000001514"/>
    </source>
</evidence>
<protein>
    <submittedName>
        <fullName evidence="1">Uncharacterized protein</fullName>
    </submittedName>
</protein>
<keyword evidence="2" id="KW-1185">Reference proteome</keyword>
<sequence>MAKLGKTRCGARYTPYETSDSKSKNYQVAESVSRLRHALVYDNGKVLHVWDMERGFCNYKLPYPSQIKGHLCGVAGGILFFKENSNTQTIFAWNPVTGFVKEINLPSVESEFLVIVTPKSHRLCKLNPSLKLEAVGAPPVEDWTRICYLGERFNGDSSIKLECSRHLMYANVLGTSSLQQLDVLEATGNPVRTISSPRPIKGRSFHLPPSAGSVKYRFFQLEHGVFVCVSMERRLHFQGCVRIWLYKPGCHGGAKNRKGSCHACRVAKTVHGSHLAMEELCVCSNNEDWEDVSKLPDKYVHGLLKESISQDDCAGWFAFGMANTVLVAFVSKSGDLSSCKEVFRFELALREWSRVSNPFRSTRDVNWNNMGCWCPTVITSQDILARKNTNATADFHQAEVSTAAYWHRRLSMALPVPSPELPPSEPYNNDVAAGVAVVVTHCLVTGFPTRNSPSWPGLERKPKQPPAIINHSHQADRAWNDQLLLKLYDLKVGD</sequence>
<dbReference type="KEGG" id="smo:SELMODRAFT_427159"/>
<evidence type="ECO:0000313" key="1">
    <source>
        <dbReference type="EMBL" id="EFJ10494.1"/>
    </source>
</evidence>
<dbReference type="AlphaFoldDB" id="D8SYP9"/>
<dbReference type="HOGENOM" id="CLU_043092_0_0_1"/>
<reference evidence="1 2" key="1">
    <citation type="journal article" date="2011" name="Science">
        <title>The Selaginella genome identifies genetic changes associated with the evolution of vascular plants.</title>
        <authorList>
            <person name="Banks J.A."/>
            <person name="Nishiyama T."/>
            <person name="Hasebe M."/>
            <person name="Bowman J.L."/>
            <person name="Gribskov M."/>
            <person name="dePamphilis C."/>
            <person name="Albert V.A."/>
            <person name="Aono N."/>
            <person name="Aoyama T."/>
            <person name="Ambrose B.A."/>
            <person name="Ashton N.W."/>
            <person name="Axtell M.J."/>
            <person name="Barker E."/>
            <person name="Barker M.S."/>
            <person name="Bennetzen J.L."/>
            <person name="Bonawitz N.D."/>
            <person name="Chapple C."/>
            <person name="Cheng C."/>
            <person name="Correa L.G."/>
            <person name="Dacre M."/>
            <person name="DeBarry J."/>
            <person name="Dreyer I."/>
            <person name="Elias M."/>
            <person name="Engstrom E.M."/>
            <person name="Estelle M."/>
            <person name="Feng L."/>
            <person name="Finet C."/>
            <person name="Floyd S.K."/>
            <person name="Frommer W.B."/>
            <person name="Fujita T."/>
            <person name="Gramzow L."/>
            <person name="Gutensohn M."/>
            <person name="Harholt J."/>
            <person name="Hattori M."/>
            <person name="Heyl A."/>
            <person name="Hirai T."/>
            <person name="Hiwatashi Y."/>
            <person name="Ishikawa M."/>
            <person name="Iwata M."/>
            <person name="Karol K.G."/>
            <person name="Koehler B."/>
            <person name="Kolukisaoglu U."/>
            <person name="Kubo M."/>
            <person name="Kurata T."/>
            <person name="Lalonde S."/>
            <person name="Li K."/>
            <person name="Li Y."/>
            <person name="Litt A."/>
            <person name="Lyons E."/>
            <person name="Manning G."/>
            <person name="Maruyama T."/>
            <person name="Michael T.P."/>
            <person name="Mikami K."/>
            <person name="Miyazaki S."/>
            <person name="Morinaga S."/>
            <person name="Murata T."/>
            <person name="Mueller-Roeber B."/>
            <person name="Nelson D.R."/>
            <person name="Obara M."/>
            <person name="Oguri Y."/>
            <person name="Olmstead R.G."/>
            <person name="Onodera N."/>
            <person name="Petersen B.L."/>
            <person name="Pils B."/>
            <person name="Prigge M."/>
            <person name="Rensing S.A."/>
            <person name="Riano-Pachon D.M."/>
            <person name="Roberts A.W."/>
            <person name="Sato Y."/>
            <person name="Scheller H.V."/>
            <person name="Schulz B."/>
            <person name="Schulz C."/>
            <person name="Shakirov E.V."/>
            <person name="Shibagaki N."/>
            <person name="Shinohara N."/>
            <person name="Shippen D.E."/>
            <person name="Soerensen I."/>
            <person name="Sotooka R."/>
            <person name="Sugimoto N."/>
            <person name="Sugita M."/>
            <person name="Sumikawa N."/>
            <person name="Tanurdzic M."/>
            <person name="Theissen G."/>
            <person name="Ulvskov P."/>
            <person name="Wakazuki S."/>
            <person name="Weng J.K."/>
            <person name="Willats W.W."/>
            <person name="Wipf D."/>
            <person name="Wolf P.G."/>
            <person name="Yang L."/>
            <person name="Zimmer A.D."/>
            <person name="Zhu Q."/>
            <person name="Mitros T."/>
            <person name="Hellsten U."/>
            <person name="Loque D."/>
            <person name="Otillar R."/>
            <person name="Salamov A."/>
            <person name="Schmutz J."/>
            <person name="Shapiro H."/>
            <person name="Lindquist E."/>
            <person name="Lucas S."/>
            <person name="Rokhsar D."/>
            <person name="Grigoriev I.V."/>
        </authorList>
    </citation>
    <scope>NUCLEOTIDE SEQUENCE [LARGE SCALE GENOMIC DNA]</scope>
</reference>
<gene>
    <name evidence="1" type="ORF">SELMODRAFT_427159</name>
</gene>
<dbReference type="EMBL" id="GL377653">
    <property type="protein sequence ID" value="EFJ10494.1"/>
    <property type="molecule type" value="Genomic_DNA"/>
</dbReference>
<accession>D8SYP9</accession>
<proteinExistence type="predicted"/>
<organism evidence="2">
    <name type="scientific">Selaginella moellendorffii</name>
    <name type="common">Spikemoss</name>
    <dbReference type="NCBI Taxonomy" id="88036"/>
    <lineage>
        <taxon>Eukaryota</taxon>
        <taxon>Viridiplantae</taxon>
        <taxon>Streptophyta</taxon>
        <taxon>Embryophyta</taxon>
        <taxon>Tracheophyta</taxon>
        <taxon>Lycopodiopsida</taxon>
        <taxon>Selaginellales</taxon>
        <taxon>Selaginellaceae</taxon>
        <taxon>Selaginella</taxon>
    </lineage>
</organism>
<dbReference type="GO" id="GO:0031146">
    <property type="term" value="P:SCF-dependent proteasomal ubiquitin-dependent protein catabolic process"/>
    <property type="evidence" value="ECO:0000318"/>
    <property type="project" value="GO_Central"/>
</dbReference>
<dbReference type="Proteomes" id="UP000001514">
    <property type="component" value="Unassembled WGS sequence"/>
</dbReference>